<dbReference type="EMBL" id="JAOPHQ010000568">
    <property type="protein sequence ID" value="KAK0154407.1"/>
    <property type="molecule type" value="Genomic_DNA"/>
</dbReference>
<protein>
    <submittedName>
        <fullName evidence="1">Uncharacterized protein</fullName>
    </submittedName>
</protein>
<organism evidence="1 2">
    <name type="scientific">Merluccius polli</name>
    <name type="common">Benguela hake</name>
    <name type="synonym">Merluccius cadenati</name>
    <dbReference type="NCBI Taxonomy" id="89951"/>
    <lineage>
        <taxon>Eukaryota</taxon>
        <taxon>Metazoa</taxon>
        <taxon>Chordata</taxon>
        <taxon>Craniata</taxon>
        <taxon>Vertebrata</taxon>
        <taxon>Euteleostomi</taxon>
        <taxon>Actinopterygii</taxon>
        <taxon>Neopterygii</taxon>
        <taxon>Teleostei</taxon>
        <taxon>Neoteleostei</taxon>
        <taxon>Acanthomorphata</taxon>
        <taxon>Zeiogadaria</taxon>
        <taxon>Gadariae</taxon>
        <taxon>Gadiformes</taxon>
        <taxon>Gadoidei</taxon>
        <taxon>Merlucciidae</taxon>
        <taxon>Merluccius</taxon>
    </lineage>
</organism>
<evidence type="ECO:0000313" key="2">
    <source>
        <dbReference type="Proteomes" id="UP001174136"/>
    </source>
</evidence>
<dbReference type="Proteomes" id="UP001174136">
    <property type="component" value="Unassembled WGS sequence"/>
</dbReference>
<evidence type="ECO:0000313" key="1">
    <source>
        <dbReference type="EMBL" id="KAK0154407.1"/>
    </source>
</evidence>
<proteinExistence type="predicted"/>
<name>A0AA47N8K6_MERPO</name>
<accession>A0AA47N8K6</accession>
<dbReference type="AlphaFoldDB" id="A0AA47N8K6"/>
<sequence>MASLCIHNFLRERRSEAYTPPAFADWENADHTQVDGAWRNQGHYSQWNAEESATLQPPWDQACNTCTVIERDHMTVEKSRELSRGWFLSICDEFPLSPGVDPSKAPPGRPLGAIPVQGPLVPLAAIIHLQHTSSMLLRTASIL</sequence>
<comment type="caution">
    <text evidence="1">The sequence shown here is derived from an EMBL/GenBank/DDBJ whole genome shotgun (WGS) entry which is preliminary data.</text>
</comment>
<reference evidence="1" key="1">
    <citation type="journal article" date="2023" name="Front. Mar. Sci.">
        <title>A new Merluccius polli reference genome to investigate the effects of global change in West African waters.</title>
        <authorList>
            <person name="Mateo J.L."/>
            <person name="Blanco-Fernandez C."/>
            <person name="Garcia-Vazquez E."/>
            <person name="Machado-Schiaffino G."/>
        </authorList>
    </citation>
    <scope>NUCLEOTIDE SEQUENCE</scope>
    <source>
        <strain evidence="1">C29</strain>
        <tissue evidence="1">Fin</tissue>
    </source>
</reference>
<keyword evidence="2" id="KW-1185">Reference proteome</keyword>
<gene>
    <name evidence="1" type="ORF">N1851_003516</name>
</gene>